<name>A0ABW5LX04_9BACT</name>
<dbReference type="Proteomes" id="UP001597469">
    <property type="component" value="Unassembled WGS sequence"/>
</dbReference>
<organism evidence="1 2">
    <name type="scientific">Spirosoma soli</name>
    <dbReference type="NCBI Taxonomy" id="1770529"/>
    <lineage>
        <taxon>Bacteria</taxon>
        <taxon>Pseudomonadati</taxon>
        <taxon>Bacteroidota</taxon>
        <taxon>Cytophagia</taxon>
        <taxon>Cytophagales</taxon>
        <taxon>Cytophagaceae</taxon>
        <taxon>Spirosoma</taxon>
    </lineage>
</organism>
<evidence type="ECO:0000313" key="1">
    <source>
        <dbReference type="EMBL" id="MFD2569154.1"/>
    </source>
</evidence>
<dbReference type="RefSeq" id="WP_381517720.1">
    <property type="nucleotide sequence ID" value="NZ_JBHULN010000001.1"/>
</dbReference>
<proteinExistence type="predicted"/>
<comment type="caution">
    <text evidence="1">The sequence shown here is derived from an EMBL/GenBank/DDBJ whole genome shotgun (WGS) entry which is preliminary data.</text>
</comment>
<reference evidence="2" key="1">
    <citation type="journal article" date="2019" name="Int. J. Syst. Evol. Microbiol.">
        <title>The Global Catalogue of Microorganisms (GCM) 10K type strain sequencing project: providing services to taxonomists for standard genome sequencing and annotation.</title>
        <authorList>
            <consortium name="The Broad Institute Genomics Platform"/>
            <consortium name="The Broad Institute Genome Sequencing Center for Infectious Disease"/>
            <person name="Wu L."/>
            <person name="Ma J."/>
        </authorList>
    </citation>
    <scope>NUCLEOTIDE SEQUENCE [LARGE SCALE GENOMIC DNA]</scope>
    <source>
        <strain evidence="2">KCTC 42805</strain>
    </source>
</reference>
<sequence length="136" mass="15698">MKTYQNEHVTVTVEKGARLLRQTWVGLPTSGHYQRGSLMSVAFTKQYAVNRWLIDLRQLRIFNPIDIQWFVQQCLPALAGCWPKNTKIAVLLNNANQFAKLGTDIVLKAAMATNQTLASRYFLDNDDARYWLMNDY</sequence>
<evidence type="ECO:0008006" key="3">
    <source>
        <dbReference type="Google" id="ProtNLM"/>
    </source>
</evidence>
<keyword evidence="2" id="KW-1185">Reference proteome</keyword>
<gene>
    <name evidence="1" type="ORF">ACFSUS_00825</name>
</gene>
<accession>A0ABW5LX04</accession>
<protein>
    <recommendedName>
        <fullName evidence="3">STAS/SEC14 domain-containing protein</fullName>
    </recommendedName>
</protein>
<dbReference type="EMBL" id="JBHULN010000001">
    <property type="protein sequence ID" value="MFD2569154.1"/>
    <property type="molecule type" value="Genomic_DNA"/>
</dbReference>
<evidence type="ECO:0000313" key="2">
    <source>
        <dbReference type="Proteomes" id="UP001597469"/>
    </source>
</evidence>